<evidence type="ECO:0000256" key="10">
    <source>
        <dbReference type="PIRNR" id="PIRNR000706"/>
    </source>
</evidence>
<protein>
    <recommendedName>
        <fullName evidence="3">Aminoglycoside 3'-phosphotransferase</fullName>
        <ecNumber evidence="2">2.7.1.95</ecNumber>
    </recommendedName>
</protein>
<evidence type="ECO:0000256" key="5">
    <source>
        <dbReference type="ARBA" id="ARBA00022741"/>
    </source>
</evidence>
<accession>A0ABW6CKG2</accession>
<sequence>MALNKGLRVRIERVLAAAGLTGGEAPDLVGHGQSGDLVARCGGAFVKITQRSQSWNARALEREAEVLRWLAGRAPVPKALWFGQVDDDLALFMEAAPGTAVSHVGKPEAEAALAATIRTLAALHATPIADCPFDLRLSIKLAEAQARVADGAVDESDFDAERLGLSAQQAWDRLTAMIPVTEDPVLTHGDASLPNFVWNGGAQVTLIDLGRFGIADRYQDLSLFLRSAERNHPQVDAVHLLARHYPLADLDQARLDFYRFLDEFF</sequence>
<comment type="catalytic activity">
    <reaction evidence="9">
        <text>kanamycin A + ATP = kanamycin 3'-phosphate + ADP + H(+)</text>
        <dbReference type="Rhea" id="RHEA:24256"/>
        <dbReference type="ChEBI" id="CHEBI:15378"/>
        <dbReference type="ChEBI" id="CHEBI:30616"/>
        <dbReference type="ChEBI" id="CHEBI:57909"/>
        <dbReference type="ChEBI" id="CHEBI:58214"/>
        <dbReference type="ChEBI" id="CHEBI:456216"/>
        <dbReference type="EC" id="2.7.1.95"/>
    </reaction>
</comment>
<dbReference type="Proteomes" id="UP001598130">
    <property type="component" value="Unassembled WGS sequence"/>
</dbReference>
<evidence type="ECO:0000256" key="3">
    <source>
        <dbReference type="ARBA" id="ARBA00017903"/>
    </source>
</evidence>
<feature type="domain" description="Aminoglycoside phosphotransferase" evidence="11">
    <location>
        <begin position="43"/>
        <end position="241"/>
    </location>
</feature>
<keyword evidence="8 10" id="KW-0046">Antibiotic resistance</keyword>
<evidence type="ECO:0000256" key="1">
    <source>
        <dbReference type="ARBA" id="ARBA00006219"/>
    </source>
</evidence>
<evidence type="ECO:0000256" key="2">
    <source>
        <dbReference type="ARBA" id="ARBA00012193"/>
    </source>
</evidence>
<dbReference type="RefSeq" id="WP_377368558.1">
    <property type="nucleotide sequence ID" value="NZ_JAOTJD010000008.1"/>
</dbReference>
<keyword evidence="7 10" id="KW-0067">ATP-binding</keyword>
<dbReference type="Gene3D" id="3.30.200.20">
    <property type="entry name" value="Phosphorylase Kinase, domain 1"/>
    <property type="match status" value="1"/>
</dbReference>
<evidence type="ECO:0000256" key="8">
    <source>
        <dbReference type="ARBA" id="ARBA00023251"/>
    </source>
</evidence>
<keyword evidence="4 10" id="KW-0808">Transferase</keyword>
<evidence type="ECO:0000313" key="13">
    <source>
        <dbReference type="Proteomes" id="UP001598130"/>
    </source>
</evidence>
<evidence type="ECO:0000313" key="12">
    <source>
        <dbReference type="EMBL" id="MFD3263552.1"/>
    </source>
</evidence>
<keyword evidence="13" id="KW-1185">Reference proteome</keyword>
<proteinExistence type="inferred from homology"/>
<dbReference type="EMBL" id="JAOTJD010000008">
    <property type="protein sequence ID" value="MFD3263552.1"/>
    <property type="molecule type" value="Genomic_DNA"/>
</dbReference>
<name>A0ABW6CKG2_9CAUL</name>
<dbReference type="SUPFAM" id="SSF56112">
    <property type="entry name" value="Protein kinase-like (PK-like)"/>
    <property type="match status" value="1"/>
</dbReference>
<evidence type="ECO:0000256" key="9">
    <source>
        <dbReference type="ARBA" id="ARBA00048925"/>
    </source>
</evidence>
<dbReference type="InterPro" id="IPR024165">
    <property type="entry name" value="Kan/Strep_kinase"/>
</dbReference>
<dbReference type="Pfam" id="PF01636">
    <property type="entry name" value="APH"/>
    <property type="match status" value="1"/>
</dbReference>
<keyword evidence="5 10" id="KW-0547">Nucleotide-binding</keyword>
<dbReference type="PANTHER" id="PTHR21310">
    <property type="entry name" value="AMINOGLYCOSIDE PHOSPHOTRANSFERASE-RELATED-RELATED"/>
    <property type="match status" value="1"/>
</dbReference>
<dbReference type="PANTHER" id="PTHR21310:SF41">
    <property type="entry name" value="3'-PHOSPHOTRANSFERASE, PUTATIVE-RELATED"/>
    <property type="match status" value="1"/>
</dbReference>
<gene>
    <name evidence="12" type="ORF">OCL97_06165</name>
</gene>
<keyword evidence="6 10" id="KW-0418">Kinase</keyword>
<dbReference type="PIRSF" id="PIRSF000706">
    <property type="entry name" value="Kanamycin_kin"/>
    <property type="match status" value="1"/>
</dbReference>
<evidence type="ECO:0000259" key="11">
    <source>
        <dbReference type="Pfam" id="PF01636"/>
    </source>
</evidence>
<dbReference type="Gene3D" id="3.90.1200.10">
    <property type="match status" value="1"/>
</dbReference>
<comment type="caution">
    <text evidence="12">The sequence shown here is derived from an EMBL/GenBank/DDBJ whole genome shotgun (WGS) entry which is preliminary data.</text>
</comment>
<organism evidence="12 13">
    <name type="scientific">Phenylobacterium ferrooxidans</name>
    <dbReference type="NCBI Taxonomy" id="2982689"/>
    <lineage>
        <taxon>Bacteria</taxon>
        <taxon>Pseudomonadati</taxon>
        <taxon>Pseudomonadota</taxon>
        <taxon>Alphaproteobacteria</taxon>
        <taxon>Caulobacterales</taxon>
        <taxon>Caulobacteraceae</taxon>
        <taxon>Phenylobacterium</taxon>
    </lineage>
</organism>
<evidence type="ECO:0000256" key="6">
    <source>
        <dbReference type="ARBA" id="ARBA00022777"/>
    </source>
</evidence>
<dbReference type="NCBIfam" id="NF033068">
    <property type="entry name" value="APH_3p"/>
    <property type="match status" value="1"/>
</dbReference>
<dbReference type="InterPro" id="IPR002575">
    <property type="entry name" value="Aminoglycoside_PTrfase"/>
</dbReference>
<comment type="similarity">
    <text evidence="1 10">Belongs to the aminoglycoside phosphotransferase family.</text>
</comment>
<dbReference type="InterPro" id="IPR051678">
    <property type="entry name" value="AGP_Transferase"/>
</dbReference>
<dbReference type="InterPro" id="IPR011009">
    <property type="entry name" value="Kinase-like_dom_sf"/>
</dbReference>
<dbReference type="CDD" id="cd05150">
    <property type="entry name" value="APH"/>
    <property type="match status" value="1"/>
</dbReference>
<reference evidence="12 13" key="1">
    <citation type="submission" date="2022-09" db="EMBL/GenBank/DDBJ databases">
        <title>New species of Phenylobacterium.</title>
        <authorList>
            <person name="Mieszkin S."/>
        </authorList>
    </citation>
    <scope>NUCLEOTIDE SEQUENCE [LARGE SCALE GENOMIC DNA]</scope>
    <source>
        <strain evidence="12 13">HK31-G</strain>
    </source>
</reference>
<evidence type="ECO:0000256" key="4">
    <source>
        <dbReference type="ARBA" id="ARBA00022679"/>
    </source>
</evidence>
<evidence type="ECO:0000256" key="7">
    <source>
        <dbReference type="ARBA" id="ARBA00022840"/>
    </source>
</evidence>
<dbReference type="EC" id="2.7.1.95" evidence="2"/>